<dbReference type="EMBL" id="JACIJC010000003">
    <property type="protein sequence ID" value="MBB5686258.1"/>
    <property type="molecule type" value="Genomic_DNA"/>
</dbReference>
<dbReference type="AlphaFoldDB" id="A0A7W9AIE6"/>
<dbReference type="Proteomes" id="UP000549617">
    <property type="component" value="Unassembled WGS sequence"/>
</dbReference>
<evidence type="ECO:0000313" key="2">
    <source>
        <dbReference type="Proteomes" id="UP000549617"/>
    </source>
</evidence>
<dbReference type="PROSITE" id="PS51257">
    <property type="entry name" value="PROKAR_LIPOPROTEIN"/>
    <property type="match status" value="1"/>
</dbReference>
<dbReference type="RefSeq" id="WP_184018426.1">
    <property type="nucleotide sequence ID" value="NZ_JACIJC010000003.1"/>
</dbReference>
<evidence type="ECO:0008006" key="3">
    <source>
        <dbReference type="Google" id="ProtNLM"/>
    </source>
</evidence>
<protein>
    <recommendedName>
        <fullName evidence="3">Lipoprotein</fullName>
    </recommendedName>
</protein>
<evidence type="ECO:0000313" key="1">
    <source>
        <dbReference type="EMBL" id="MBB5686258.1"/>
    </source>
</evidence>
<comment type="caution">
    <text evidence="1">The sequence shown here is derived from an EMBL/GenBank/DDBJ whole genome shotgun (WGS) entry which is preliminary data.</text>
</comment>
<proteinExistence type="predicted"/>
<accession>A0A7W9AIE6</accession>
<gene>
    <name evidence="1" type="ORF">FHS49_002274</name>
</gene>
<keyword evidence="2" id="KW-1185">Reference proteome</keyword>
<organism evidence="1 2">
    <name type="scientific">Sphingobium boeckii</name>
    <dbReference type="NCBI Taxonomy" id="1082345"/>
    <lineage>
        <taxon>Bacteria</taxon>
        <taxon>Pseudomonadati</taxon>
        <taxon>Pseudomonadota</taxon>
        <taxon>Alphaproteobacteria</taxon>
        <taxon>Sphingomonadales</taxon>
        <taxon>Sphingomonadaceae</taxon>
        <taxon>Sphingobium</taxon>
    </lineage>
</organism>
<sequence length="178" mass="19532">MRVRKLSTIAATASLLLLGGCLQGDSDVIPDDKRAAPFAMGHYESCEAGECKNAFLYRDPETKGYVLIRGDEANVAEAAPLGGRRYLIHAASASNSALLVAERVSDEKFIVRQPDCDRIKGALEPYLNAHPELHAEDDVCKVENWDQAMAYIALIDKRAPGAYDPDKELTLTLKRKVD</sequence>
<name>A0A7W9AIE6_9SPHN</name>
<reference evidence="1 2" key="1">
    <citation type="submission" date="2020-08" db="EMBL/GenBank/DDBJ databases">
        <title>Genomic Encyclopedia of Type Strains, Phase IV (KMG-IV): sequencing the most valuable type-strain genomes for metagenomic binning, comparative biology and taxonomic classification.</title>
        <authorList>
            <person name="Goeker M."/>
        </authorList>
    </citation>
    <scope>NUCLEOTIDE SEQUENCE [LARGE SCALE GENOMIC DNA]</scope>
    <source>
        <strain evidence="1 2">DSM 25079</strain>
    </source>
</reference>